<feature type="chain" id="PRO_5019374932" description="DUF4309 domain-containing protein" evidence="1">
    <location>
        <begin position="29"/>
        <end position="175"/>
    </location>
</feature>
<protein>
    <recommendedName>
        <fullName evidence="4">DUF4309 domain-containing protein</fullName>
    </recommendedName>
</protein>
<name>A0A433XHB1_9BACL</name>
<proteinExistence type="predicted"/>
<accession>A0A433XHB1</accession>
<evidence type="ECO:0000256" key="1">
    <source>
        <dbReference type="SAM" id="SignalP"/>
    </source>
</evidence>
<dbReference type="Proteomes" id="UP000272464">
    <property type="component" value="Unassembled WGS sequence"/>
</dbReference>
<evidence type="ECO:0000313" key="3">
    <source>
        <dbReference type="Proteomes" id="UP000272464"/>
    </source>
</evidence>
<dbReference type="AlphaFoldDB" id="A0A433XHB1"/>
<keyword evidence="1" id="KW-0732">Signal</keyword>
<dbReference type="RefSeq" id="WP_127198572.1">
    <property type="nucleotide sequence ID" value="NZ_RZNX01000002.1"/>
</dbReference>
<evidence type="ECO:0000313" key="2">
    <source>
        <dbReference type="EMBL" id="RUT33458.1"/>
    </source>
</evidence>
<dbReference type="OrthoDB" id="2678247at2"/>
<evidence type="ECO:0008006" key="4">
    <source>
        <dbReference type="Google" id="ProtNLM"/>
    </source>
</evidence>
<reference evidence="2 3" key="1">
    <citation type="submission" date="2018-12" db="EMBL/GenBank/DDBJ databases">
        <authorList>
            <person name="Sun L."/>
            <person name="Chen Z."/>
        </authorList>
    </citation>
    <scope>NUCLEOTIDE SEQUENCE [LARGE SCALE GENOMIC DNA]</scope>
    <source>
        <strain evidence="2 3">3-5-3</strain>
    </source>
</reference>
<sequence length="175" mass="19764">MKRSLAIIVTLFSLAVFTVFSTSSVASATGTAAKNAAKTQTRTVYIKQMKSVDGKVRITVDPIGWYMGKDADVKFKEREPQAYKEIGGAPDGYYITNDSKRTVSYSVAANAKVMMQIYDRTGKMEDIDIKWNEHVTLKKFQSIYRNSKLMDVRSFPYHITIKDGQVIKIVQQFVP</sequence>
<comment type="caution">
    <text evidence="2">The sequence shown here is derived from an EMBL/GenBank/DDBJ whole genome shotgun (WGS) entry which is preliminary data.</text>
</comment>
<keyword evidence="3" id="KW-1185">Reference proteome</keyword>
<gene>
    <name evidence="2" type="ORF">EJP77_07355</name>
</gene>
<feature type="signal peptide" evidence="1">
    <location>
        <begin position="1"/>
        <end position="28"/>
    </location>
</feature>
<organism evidence="2 3">
    <name type="scientific">Paenibacillus zeisoli</name>
    <dbReference type="NCBI Taxonomy" id="2496267"/>
    <lineage>
        <taxon>Bacteria</taxon>
        <taxon>Bacillati</taxon>
        <taxon>Bacillota</taxon>
        <taxon>Bacilli</taxon>
        <taxon>Bacillales</taxon>
        <taxon>Paenibacillaceae</taxon>
        <taxon>Paenibacillus</taxon>
    </lineage>
</organism>
<dbReference type="EMBL" id="RZNX01000002">
    <property type="protein sequence ID" value="RUT33458.1"/>
    <property type="molecule type" value="Genomic_DNA"/>
</dbReference>